<comment type="caution">
    <text evidence="2">The sequence shown here is derived from an EMBL/GenBank/DDBJ whole genome shotgun (WGS) entry which is preliminary data.</text>
</comment>
<proteinExistence type="predicted"/>
<gene>
    <name evidence="2" type="ORF">FNK824_LOCUS33359</name>
</gene>
<dbReference type="AlphaFoldDB" id="A0A819XT72"/>
<evidence type="ECO:0000313" key="2">
    <source>
        <dbReference type="EMBL" id="CAF4144354.1"/>
    </source>
</evidence>
<protein>
    <recommendedName>
        <fullName evidence="1">TRPM SLOG domain-containing protein</fullName>
    </recommendedName>
</protein>
<feature type="domain" description="TRPM SLOG" evidence="1">
    <location>
        <begin position="2"/>
        <end position="79"/>
    </location>
</feature>
<feature type="non-terminal residue" evidence="2">
    <location>
        <position position="1"/>
    </location>
</feature>
<dbReference type="EMBL" id="CAJOBE010012136">
    <property type="protein sequence ID" value="CAF4144354.1"/>
    <property type="molecule type" value="Genomic_DNA"/>
</dbReference>
<dbReference type="Proteomes" id="UP000663874">
    <property type="component" value="Unassembled WGS sequence"/>
</dbReference>
<sequence length="91" mass="10150">MSDRLEEKFCNAIIHVTQQSSAWLLTNGLDVGISHVVGQALHKVRLTHPGKDIIAIAIAKYGCIMNYSRLKELTGQVKTSDAQDRLQEYPN</sequence>
<evidence type="ECO:0000259" key="1">
    <source>
        <dbReference type="Pfam" id="PF18139"/>
    </source>
</evidence>
<accession>A0A819XT72</accession>
<dbReference type="InterPro" id="IPR041491">
    <property type="entry name" value="TRPM_SLOG"/>
</dbReference>
<dbReference type="Pfam" id="PF18139">
    <property type="entry name" value="LSDAT_euk"/>
    <property type="match status" value="1"/>
</dbReference>
<name>A0A819XT72_9BILA</name>
<organism evidence="2 3">
    <name type="scientific">Rotaria sordida</name>
    <dbReference type="NCBI Taxonomy" id="392033"/>
    <lineage>
        <taxon>Eukaryota</taxon>
        <taxon>Metazoa</taxon>
        <taxon>Spiralia</taxon>
        <taxon>Gnathifera</taxon>
        <taxon>Rotifera</taxon>
        <taxon>Eurotatoria</taxon>
        <taxon>Bdelloidea</taxon>
        <taxon>Philodinida</taxon>
        <taxon>Philodinidae</taxon>
        <taxon>Rotaria</taxon>
    </lineage>
</organism>
<evidence type="ECO:0000313" key="3">
    <source>
        <dbReference type="Proteomes" id="UP000663874"/>
    </source>
</evidence>
<reference evidence="2" key="1">
    <citation type="submission" date="2021-02" db="EMBL/GenBank/DDBJ databases">
        <authorList>
            <person name="Nowell W R."/>
        </authorList>
    </citation>
    <scope>NUCLEOTIDE SEQUENCE</scope>
</reference>